<dbReference type="PANTHER" id="PTHR43567:SF1">
    <property type="entry name" value="FLAVOREDOXIN"/>
    <property type="match status" value="1"/>
</dbReference>
<evidence type="ECO:0000256" key="3">
    <source>
        <dbReference type="ARBA" id="ARBA00038054"/>
    </source>
</evidence>
<reference evidence="5" key="1">
    <citation type="journal article" date="2014" name="Front. Microbiol.">
        <title>High frequency of phylogenetically diverse reductive dehalogenase-homologous genes in deep subseafloor sedimentary metagenomes.</title>
        <authorList>
            <person name="Kawai M."/>
            <person name="Futagami T."/>
            <person name="Toyoda A."/>
            <person name="Takaki Y."/>
            <person name="Nishi S."/>
            <person name="Hori S."/>
            <person name="Arai W."/>
            <person name="Tsubouchi T."/>
            <person name="Morono Y."/>
            <person name="Uchiyama I."/>
            <person name="Ito T."/>
            <person name="Fujiyama A."/>
            <person name="Inagaki F."/>
            <person name="Takami H."/>
        </authorList>
    </citation>
    <scope>NUCLEOTIDE SEQUENCE</scope>
    <source>
        <strain evidence="5">Expedition CK06-06</strain>
    </source>
</reference>
<dbReference type="PROSITE" id="PS51257">
    <property type="entry name" value="PROKAR_LIPOPROTEIN"/>
    <property type="match status" value="1"/>
</dbReference>
<feature type="non-terminal residue" evidence="5">
    <location>
        <position position="117"/>
    </location>
</feature>
<dbReference type="Pfam" id="PF01613">
    <property type="entry name" value="Flavin_Reduct"/>
    <property type="match status" value="1"/>
</dbReference>
<keyword evidence="2" id="KW-0285">Flavoprotein</keyword>
<evidence type="ECO:0000256" key="1">
    <source>
        <dbReference type="ARBA" id="ARBA00001917"/>
    </source>
</evidence>
<dbReference type="AlphaFoldDB" id="X0ZXR5"/>
<evidence type="ECO:0000259" key="4">
    <source>
        <dbReference type="Pfam" id="PF01613"/>
    </source>
</evidence>
<dbReference type="InterPro" id="IPR052174">
    <property type="entry name" value="Flavoredoxin"/>
</dbReference>
<feature type="domain" description="Flavin reductase like" evidence="4">
    <location>
        <begin position="11"/>
        <end position="117"/>
    </location>
</feature>
<organism evidence="5">
    <name type="scientific">marine sediment metagenome</name>
    <dbReference type="NCBI Taxonomy" id="412755"/>
    <lineage>
        <taxon>unclassified sequences</taxon>
        <taxon>metagenomes</taxon>
        <taxon>ecological metagenomes</taxon>
    </lineage>
</organism>
<evidence type="ECO:0000256" key="2">
    <source>
        <dbReference type="ARBA" id="ARBA00022630"/>
    </source>
</evidence>
<protein>
    <recommendedName>
        <fullName evidence="4">Flavin reductase like domain-containing protein</fullName>
    </recommendedName>
</protein>
<name>X0ZXR5_9ZZZZ</name>
<gene>
    <name evidence="5" type="ORF">S01H4_06466</name>
</gene>
<comment type="caution">
    <text evidence="5">The sequence shown here is derived from an EMBL/GenBank/DDBJ whole genome shotgun (WGS) entry which is preliminary data.</text>
</comment>
<dbReference type="SUPFAM" id="SSF50475">
    <property type="entry name" value="FMN-binding split barrel"/>
    <property type="match status" value="1"/>
</dbReference>
<comment type="similarity">
    <text evidence="3">Belongs to the flavoredoxin family.</text>
</comment>
<dbReference type="InterPro" id="IPR002563">
    <property type="entry name" value="Flavin_Rdtase-like_dom"/>
</dbReference>
<dbReference type="EMBL" id="BART01001996">
    <property type="protein sequence ID" value="GAG74339.1"/>
    <property type="molecule type" value="Genomic_DNA"/>
</dbReference>
<accession>X0ZXR5</accession>
<dbReference type="Gene3D" id="2.30.110.10">
    <property type="entry name" value="Electron Transport, Fmn-binding Protein, Chain A"/>
    <property type="match status" value="1"/>
</dbReference>
<proteinExistence type="inferred from homology"/>
<dbReference type="InterPro" id="IPR012349">
    <property type="entry name" value="Split_barrel_FMN-bd"/>
</dbReference>
<dbReference type="GO" id="GO:0010181">
    <property type="term" value="F:FMN binding"/>
    <property type="evidence" value="ECO:0007669"/>
    <property type="project" value="InterPro"/>
</dbReference>
<dbReference type="PANTHER" id="PTHR43567">
    <property type="entry name" value="FLAVOREDOXIN-RELATED-RELATED"/>
    <property type="match status" value="1"/>
</dbReference>
<evidence type="ECO:0000313" key="5">
    <source>
        <dbReference type="EMBL" id="GAG74339.1"/>
    </source>
</evidence>
<comment type="cofactor">
    <cofactor evidence="1">
        <name>FMN</name>
        <dbReference type="ChEBI" id="CHEBI:58210"/>
    </cofactor>
</comment>
<sequence length="117" mass="13028">MKKSIGTPERLYPNPVVMVSCSNDNKDNIITLAWVGTVCSDPPMISISIRPSRYSHGIISASKEFIINIPDEEMIEACDFCGTKSGRDFDKFREMGLTKEKGLVVNCPMIKECPINI</sequence>